<keyword evidence="4" id="KW-0520">NAD</keyword>
<comment type="caution">
    <text evidence="7">The sequence shown here is derived from an EMBL/GenBank/DDBJ whole genome shotgun (WGS) entry which is preliminary data.</text>
</comment>
<dbReference type="OrthoDB" id="4069699at2759"/>
<evidence type="ECO:0000256" key="3">
    <source>
        <dbReference type="ARBA" id="ARBA00023002"/>
    </source>
</evidence>
<dbReference type="EMBL" id="CAMXCT030006833">
    <property type="protein sequence ID" value="CAL4808109.1"/>
    <property type="molecule type" value="Genomic_DNA"/>
</dbReference>
<evidence type="ECO:0000313" key="7">
    <source>
        <dbReference type="EMBL" id="CAI4020797.1"/>
    </source>
</evidence>
<evidence type="ECO:0000256" key="2">
    <source>
        <dbReference type="ARBA" id="ARBA00022532"/>
    </source>
</evidence>
<evidence type="ECO:0000256" key="5">
    <source>
        <dbReference type="SAM" id="MobiDB-lite"/>
    </source>
</evidence>
<dbReference type="AlphaFoldDB" id="A0A9P1M5D1"/>
<evidence type="ECO:0000313" key="9">
    <source>
        <dbReference type="Proteomes" id="UP001152797"/>
    </source>
</evidence>
<keyword evidence="3" id="KW-0560">Oxidoreductase</keyword>
<evidence type="ECO:0000259" key="6">
    <source>
        <dbReference type="Pfam" id="PF00056"/>
    </source>
</evidence>
<evidence type="ECO:0000313" key="8">
    <source>
        <dbReference type="EMBL" id="CAL1174172.1"/>
    </source>
</evidence>
<dbReference type="EMBL" id="CAMXCT020006833">
    <property type="protein sequence ID" value="CAL1174172.1"/>
    <property type="molecule type" value="Genomic_DNA"/>
</dbReference>
<protein>
    <recommendedName>
        <fullName evidence="1">malate dehydrogenase</fullName>
        <ecNumber evidence="1">1.1.1.37</ecNumber>
    </recommendedName>
</protein>
<dbReference type="PANTHER" id="PTHR11540">
    <property type="entry name" value="MALATE AND LACTATE DEHYDROGENASE"/>
    <property type="match status" value="1"/>
</dbReference>
<evidence type="ECO:0000256" key="4">
    <source>
        <dbReference type="ARBA" id="ARBA00023027"/>
    </source>
</evidence>
<dbReference type="GO" id="GO:0006099">
    <property type="term" value="P:tricarboxylic acid cycle"/>
    <property type="evidence" value="ECO:0007669"/>
    <property type="project" value="UniProtKB-KW"/>
</dbReference>
<dbReference type="SUPFAM" id="SSF51735">
    <property type="entry name" value="NAD(P)-binding Rossmann-fold domains"/>
    <property type="match status" value="1"/>
</dbReference>
<feature type="domain" description="Lactate/malate dehydrogenase N-terminal" evidence="6">
    <location>
        <begin position="28"/>
        <end position="91"/>
    </location>
</feature>
<dbReference type="Pfam" id="PF00056">
    <property type="entry name" value="Ldh_1_N"/>
    <property type="match status" value="1"/>
</dbReference>
<dbReference type="InterPro" id="IPR036291">
    <property type="entry name" value="NAD(P)-bd_dom_sf"/>
</dbReference>
<gene>
    <name evidence="7" type="ORF">C1SCF055_LOCUS45181</name>
</gene>
<dbReference type="InterPro" id="IPR001236">
    <property type="entry name" value="Lactate/malate_DH_N"/>
</dbReference>
<dbReference type="PANTHER" id="PTHR11540:SF16">
    <property type="entry name" value="MALATE DEHYDROGENASE, MITOCHONDRIAL"/>
    <property type="match status" value="1"/>
</dbReference>
<sequence length="209" mass="22333">MGARCSCLEGLKGGAKRKKLATPKKGFKVCVCGGAGGIGQPLCLLMAMDPRVWELSVYDLTIAMVPAEGIGADLGHIERPCRVKAYSLDTTQKPVDHLEQCLKGLNSPTVLHPDFCSWHHTTGAGDVLEVKSPEGERIEVVVPEDTEAGRDLPPEKPSDSPPLLSVVMPEDLFAGDVLEVESPEGERIEVVVPEETEAGKTLTAESPPK</sequence>
<accession>A0A9P1M5D1</accession>
<keyword evidence="2" id="KW-0816">Tricarboxylic acid cycle</keyword>
<reference evidence="8" key="2">
    <citation type="submission" date="2024-04" db="EMBL/GenBank/DDBJ databases">
        <authorList>
            <person name="Chen Y."/>
            <person name="Shah S."/>
            <person name="Dougan E. K."/>
            <person name="Thang M."/>
            <person name="Chan C."/>
        </authorList>
    </citation>
    <scope>NUCLEOTIDE SEQUENCE [LARGE SCALE GENOMIC DNA]</scope>
</reference>
<dbReference type="GO" id="GO:0030060">
    <property type="term" value="F:L-malate dehydrogenase (NAD+) activity"/>
    <property type="evidence" value="ECO:0007669"/>
    <property type="project" value="UniProtKB-EC"/>
</dbReference>
<reference evidence="7" key="1">
    <citation type="submission" date="2022-10" db="EMBL/GenBank/DDBJ databases">
        <authorList>
            <person name="Chen Y."/>
            <person name="Dougan E. K."/>
            <person name="Chan C."/>
            <person name="Rhodes N."/>
            <person name="Thang M."/>
        </authorList>
    </citation>
    <scope>NUCLEOTIDE SEQUENCE</scope>
</reference>
<feature type="region of interest" description="Disordered" evidence="5">
    <location>
        <begin position="143"/>
        <end position="164"/>
    </location>
</feature>
<dbReference type="EC" id="1.1.1.37" evidence="1"/>
<proteinExistence type="predicted"/>
<evidence type="ECO:0000256" key="1">
    <source>
        <dbReference type="ARBA" id="ARBA00012995"/>
    </source>
</evidence>
<dbReference type="GO" id="GO:0005737">
    <property type="term" value="C:cytoplasm"/>
    <property type="evidence" value="ECO:0007669"/>
    <property type="project" value="TreeGrafter"/>
</dbReference>
<dbReference type="Gene3D" id="3.40.50.720">
    <property type="entry name" value="NAD(P)-binding Rossmann-like Domain"/>
    <property type="match status" value="1"/>
</dbReference>
<name>A0A9P1M5D1_9DINO</name>
<dbReference type="EMBL" id="CAMXCT010006833">
    <property type="protein sequence ID" value="CAI4020797.1"/>
    <property type="molecule type" value="Genomic_DNA"/>
</dbReference>
<dbReference type="Proteomes" id="UP001152797">
    <property type="component" value="Unassembled WGS sequence"/>
</dbReference>
<feature type="compositionally biased region" description="Basic and acidic residues" evidence="5">
    <location>
        <begin position="147"/>
        <end position="158"/>
    </location>
</feature>
<keyword evidence="9" id="KW-1185">Reference proteome</keyword>
<organism evidence="7">
    <name type="scientific">Cladocopium goreaui</name>
    <dbReference type="NCBI Taxonomy" id="2562237"/>
    <lineage>
        <taxon>Eukaryota</taxon>
        <taxon>Sar</taxon>
        <taxon>Alveolata</taxon>
        <taxon>Dinophyceae</taxon>
        <taxon>Suessiales</taxon>
        <taxon>Symbiodiniaceae</taxon>
        <taxon>Cladocopium</taxon>
    </lineage>
</organism>